<evidence type="ECO:0000256" key="6">
    <source>
        <dbReference type="ARBA" id="ARBA00022553"/>
    </source>
</evidence>
<evidence type="ECO:0000256" key="3">
    <source>
        <dbReference type="ARBA" id="ARBA00008083"/>
    </source>
</evidence>
<sequence>DLIAMKVFILACLVALALAKESESISSSKKLQMVEQMEQLLTQDVRQSKINPIIQSQPQASPYNQPISCTPFAQNIQPIAQPLVVSSLGPVISPELKAFLKAKASILPQDKATHYLNSETVLRLVSPQVLSTANLANQHIPQSQAQLLAQVLQAFPQTPVVSSQTQSVPESKVLYLLQQVAPFLQSDMPVQALLQYLDLLLNSNLQLPVNQPLHPVT</sequence>
<dbReference type="STRING" id="56216.A0A1A6GED0"/>
<comment type="caution">
    <text evidence="10">The sequence shown here is derived from an EMBL/GenBank/DDBJ whole genome shotgun (WGS) entry which is preliminary data.</text>
</comment>
<reference evidence="10 11" key="1">
    <citation type="submission" date="2016-06" db="EMBL/GenBank/DDBJ databases">
        <title>The Draft Genome Sequence and Annotation of the Desert Woodrat Neotoma lepida.</title>
        <authorList>
            <person name="Campbell M."/>
            <person name="Oakeson K.F."/>
            <person name="Yandell M."/>
            <person name="Halpert J.R."/>
            <person name="Dearing D."/>
        </authorList>
    </citation>
    <scope>NUCLEOTIDE SEQUENCE [LARGE SCALE GENOMIC DNA]</scope>
    <source>
        <strain evidence="10">417</strain>
        <tissue evidence="10">Liver</tissue>
    </source>
</reference>
<evidence type="ECO:0000256" key="8">
    <source>
        <dbReference type="ARBA" id="ARBA00022743"/>
    </source>
</evidence>
<comment type="similarity">
    <text evidence="3">Belongs to the beta-casein family.</text>
</comment>
<evidence type="ECO:0000313" key="11">
    <source>
        <dbReference type="Proteomes" id="UP000092124"/>
    </source>
</evidence>
<proteinExistence type="inferred from homology"/>
<evidence type="ECO:0000256" key="9">
    <source>
        <dbReference type="SAM" id="SignalP"/>
    </source>
</evidence>
<dbReference type="Pfam" id="PF00363">
    <property type="entry name" value="Casein"/>
    <property type="match status" value="1"/>
</dbReference>
<keyword evidence="6" id="KW-0597">Phosphoprotein</keyword>
<feature type="non-terminal residue" evidence="10">
    <location>
        <position position="1"/>
    </location>
</feature>
<dbReference type="PANTHER" id="PTHR11500:SF0">
    <property type="entry name" value="BETA-CASEIN"/>
    <property type="match status" value="1"/>
</dbReference>
<evidence type="ECO:0000256" key="5">
    <source>
        <dbReference type="ARBA" id="ARBA00022525"/>
    </source>
</evidence>
<evidence type="ECO:0000256" key="2">
    <source>
        <dbReference type="ARBA" id="ARBA00004613"/>
    </source>
</evidence>
<keyword evidence="5" id="KW-0964">Secreted</keyword>
<comment type="function">
    <text evidence="1">Important role in determination of the surface properties of the casein micelles.</text>
</comment>
<dbReference type="OrthoDB" id="9838331at2759"/>
<accession>A0A1A6GED0</accession>
<organism evidence="10 11">
    <name type="scientific">Neotoma lepida</name>
    <name type="common">Desert woodrat</name>
    <dbReference type="NCBI Taxonomy" id="56216"/>
    <lineage>
        <taxon>Eukaryota</taxon>
        <taxon>Metazoa</taxon>
        <taxon>Chordata</taxon>
        <taxon>Craniata</taxon>
        <taxon>Vertebrata</taxon>
        <taxon>Euteleostomi</taxon>
        <taxon>Mammalia</taxon>
        <taxon>Eutheria</taxon>
        <taxon>Euarchontoglires</taxon>
        <taxon>Glires</taxon>
        <taxon>Rodentia</taxon>
        <taxon>Myomorpha</taxon>
        <taxon>Muroidea</taxon>
        <taxon>Cricetidae</taxon>
        <taxon>Neotominae</taxon>
        <taxon>Neotoma</taxon>
    </lineage>
</organism>
<feature type="signal peptide" evidence="9">
    <location>
        <begin position="1"/>
        <end position="19"/>
    </location>
</feature>
<name>A0A1A6GED0_NEOLE</name>
<protein>
    <recommendedName>
        <fullName evidence="4">Beta-casein</fullName>
    </recommendedName>
</protein>
<keyword evidence="7 9" id="KW-0732">Signal</keyword>
<feature type="chain" id="PRO_5008345529" description="Beta-casein" evidence="9">
    <location>
        <begin position="20"/>
        <end position="217"/>
    </location>
</feature>
<dbReference type="Proteomes" id="UP000092124">
    <property type="component" value="Unassembled WGS sequence"/>
</dbReference>
<dbReference type="AlphaFoldDB" id="A0A1A6GED0"/>
<keyword evidence="8" id="KW-0494">Milk protein</keyword>
<dbReference type="PANTHER" id="PTHR11500">
    <property type="entry name" value="BETA CASEIN"/>
    <property type="match status" value="1"/>
</dbReference>
<feature type="non-terminal residue" evidence="10">
    <location>
        <position position="217"/>
    </location>
</feature>
<dbReference type="EMBL" id="LZPO01098931">
    <property type="protein sequence ID" value="OBS63677.1"/>
    <property type="molecule type" value="Genomic_DNA"/>
</dbReference>
<evidence type="ECO:0000256" key="4">
    <source>
        <dbReference type="ARBA" id="ARBA00018977"/>
    </source>
</evidence>
<dbReference type="GO" id="GO:0005615">
    <property type="term" value="C:extracellular space"/>
    <property type="evidence" value="ECO:0007669"/>
    <property type="project" value="TreeGrafter"/>
</dbReference>
<comment type="subcellular location">
    <subcellularLocation>
        <location evidence="2">Secreted</location>
    </subcellularLocation>
</comment>
<evidence type="ECO:0000313" key="10">
    <source>
        <dbReference type="EMBL" id="OBS63677.1"/>
    </source>
</evidence>
<evidence type="ECO:0000256" key="1">
    <source>
        <dbReference type="ARBA" id="ARBA00002287"/>
    </source>
</evidence>
<dbReference type="InterPro" id="IPR001588">
    <property type="entry name" value="Casein"/>
</dbReference>
<dbReference type="InterPro" id="IPR031305">
    <property type="entry name" value="Casein_CS"/>
</dbReference>
<keyword evidence="11" id="KW-1185">Reference proteome</keyword>
<dbReference type="InterPro" id="IPR016345">
    <property type="entry name" value="Casein_beta"/>
</dbReference>
<evidence type="ECO:0000256" key="7">
    <source>
        <dbReference type="ARBA" id="ARBA00022729"/>
    </source>
</evidence>
<gene>
    <name evidence="10" type="ORF">A6R68_07784</name>
</gene>
<dbReference type="PROSITE" id="PS00306">
    <property type="entry name" value="CASEIN_ALPHA_BETA"/>
    <property type="match status" value="1"/>
</dbReference>